<comment type="caution">
    <text evidence="1">The sequence shown here is derived from an EMBL/GenBank/DDBJ whole genome shotgun (WGS) entry which is preliminary data.</text>
</comment>
<keyword evidence="2" id="KW-1185">Reference proteome</keyword>
<dbReference type="PANTHER" id="PTHR36436">
    <property type="entry name" value="SLL5081 PROTEIN"/>
    <property type="match status" value="1"/>
</dbReference>
<dbReference type="Proteomes" id="UP000675781">
    <property type="component" value="Unassembled WGS sequence"/>
</dbReference>
<name>A0A941ER92_9ACTN</name>
<protein>
    <submittedName>
        <fullName evidence="1">DUF1963 domain-containing protein</fullName>
    </submittedName>
</protein>
<gene>
    <name evidence="1" type="ORF">KDL01_20675</name>
</gene>
<dbReference type="InterPro" id="IPR035948">
    <property type="entry name" value="YwqG-like_sf"/>
</dbReference>
<dbReference type="InterPro" id="IPR015315">
    <property type="entry name" value="DUF1963"/>
</dbReference>
<dbReference type="Gene3D" id="2.30.320.10">
    <property type="entry name" value="YwqG-like"/>
    <property type="match status" value="1"/>
</dbReference>
<evidence type="ECO:0000313" key="2">
    <source>
        <dbReference type="Proteomes" id="UP000675781"/>
    </source>
</evidence>
<accession>A0A941ER92</accession>
<dbReference type="EMBL" id="JAGSOG010000105">
    <property type="protein sequence ID" value="MBR7835703.1"/>
    <property type="molecule type" value="Genomic_DNA"/>
</dbReference>
<organism evidence="1 2">
    <name type="scientific">Actinospica durhamensis</name>
    <dbReference type="NCBI Taxonomy" id="1508375"/>
    <lineage>
        <taxon>Bacteria</taxon>
        <taxon>Bacillati</taxon>
        <taxon>Actinomycetota</taxon>
        <taxon>Actinomycetes</taxon>
        <taxon>Catenulisporales</taxon>
        <taxon>Actinospicaceae</taxon>
        <taxon>Actinospica</taxon>
    </lineage>
</organism>
<dbReference type="SUPFAM" id="SSF103032">
    <property type="entry name" value="Hypothetical protein YwqG"/>
    <property type="match status" value="1"/>
</dbReference>
<dbReference type="AlphaFoldDB" id="A0A941ER92"/>
<sequence>MTSADEYARFARARLPEAFAEKWISLLRPAVQFPLAGAQGEPTALRLGGDPMLPDDVEWPSFEGYGPLSFIAELDCAAVAAVGGVGLLPESGHLSSFCVDERYEGPDKTVDYEWCLTEWTSGQVIYVPEARTRRPRLAPRWLEPYETDLRSARAVSTPPSTRWDLIERYFPTEVRTLADPAHPFWAEEFVSGIEALRETYAQCGGYARPCQGPPEVRAASAAIDAGRSPHINVLDEAAHWQVLLQIPEADDLGMIWGDSPVAYWMIRDDDLTTRRFDRTWFTMQN</sequence>
<evidence type="ECO:0000313" key="1">
    <source>
        <dbReference type="EMBL" id="MBR7835703.1"/>
    </source>
</evidence>
<reference evidence="1" key="1">
    <citation type="submission" date="2021-04" db="EMBL/GenBank/DDBJ databases">
        <title>Genome based classification of Actinospica acidithermotolerans sp. nov., an actinobacterium isolated from an Indonesian hot spring.</title>
        <authorList>
            <person name="Kusuma A.B."/>
            <person name="Putra K.E."/>
            <person name="Nafisah S."/>
            <person name="Loh J."/>
            <person name="Nouioui I."/>
            <person name="Goodfellow M."/>
        </authorList>
    </citation>
    <scope>NUCLEOTIDE SEQUENCE</scope>
    <source>
        <strain evidence="1">CSCA 57</strain>
    </source>
</reference>
<dbReference type="Pfam" id="PF09234">
    <property type="entry name" value="DUF1963"/>
    <property type="match status" value="1"/>
</dbReference>
<proteinExistence type="predicted"/>
<dbReference type="PANTHER" id="PTHR36436:SF6">
    <property type="entry name" value="SLL5081 PROTEIN"/>
    <property type="match status" value="1"/>
</dbReference>